<dbReference type="EMBL" id="LFEJ01000021">
    <property type="protein sequence ID" value="KMV33672.1"/>
    <property type="molecule type" value="Genomic_DNA"/>
</dbReference>
<comment type="caution">
    <text evidence="1">The sequence shown here is derived from an EMBL/GenBank/DDBJ whole genome shotgun (WGS) entry which is preliminary data.</text>
</comment>
<organism evidence="1 3">
    <name type="scientific">Franconibacter pulveris</name>
    <dbReference type="NCBI Taxonomy" id="435910"/>
    <lineage>
        <taxon>Bacteria</taxon>
        <taxon>Pseudomonadati</taxon>
        <taxon>Pseudomonadota</taxon>
        <taxon>Gammaproteobacteria</taxon>
        <taxon>Enterobacterales</taxon>
        <taxon>Enterobacteriaceae</taxon>
        <taxon>Franconibacter</taxon>
    </lineage>
</organism>
<gene>
    <name evidence="2" type="ORF">ACH50_13750</name>
    <name evidence="1" type="ORF">ACH50_15825</name>
</gene>
<keyword evidence="3" id="KW-1185">Reference proteome</keyword>
<accession>A0A0J8VKV5</accession>
<reference evidence="1 3" key="1">
    <citation type="submission" date="2015-06" db="EMBL/GenBank/DDBJ databases">
        <title>Genome sequencing of Cronobacter sp. strain DJ34 isolated from petroleum contaminated sludge of Duliajan Oil Fields, Assam, India.</title>
        <authorList>
            <person name="Pal S."/>
            <person name="Banerjee T.D."/>
            <person name="Roy A."/>
            <person name="Sar P."/>
            <person name="Kazy S.K."/>
        </authorList>
    </citation>
    <scope>NUCLEOTIDE SEQUENCE [LARGE SCALE GENOMIC DNA]</scope>
    <source>
        <strain evidence="1 3">DJ34</strain>
    </source>
</reference>
<protein>
    <submittedName>
        <fullName evidence="1">Recombinase</fullName>
    </submittedName>
</protein>
<proteinExistence type="predicted"/>
<dbReference type="EMBL" id="LFEJ01000017">
    <property type="protein sequence ID" value="KMV34099.1"/>
    <property type="molecule type" value="Genomic_DNA"/>
</dbReference>
<evidence type="ECO:0000313" key="1">
    <source>
        <dbReference type="EMBL" id="KMV33672.1"/>
    </source>
</evidence>
<dbReference type="NCBIfam" id="NF010255">
    <property type="entry name" value="PRK13701.1"/>
    <property type="match status" value="1"/>
</dbReference>
<evidence type="ECO:0000313" key="2">
    <source>
        <dbReference type="EMBL" id="KMV34099.1"/>
    </source>
</evidence>
<dbReference type="Proteomes" id="UP000037315">
    <property type="component" value="Unassembled WGS sequence"/>
</dbReference>
<name>A0A0J8VKV5_9ENTR</name>
<dbReference type="Pfam" id="PF06290">
    <property type="entry name" value="PsiB"/>
    <property type="match status" value="1"/>
</dbReference>
<dbReference type="OrthoDB" id="6488194at2"/>
<sequence>MKFSLSQINTMIPSEFEQLREQGEEYRLDLSNSVTALLPVPQGWQVNAEYRSEFGGLFPVQCRFTPDGEALALCVCSPGEVSPVWLVVLLGADGTLVRVLHQSESLEPGAIGELLEKVAGMHRFNCTAGTVAKLLAQGVAA</sequence>
<dbReference type="RefSeq" id="WP_029591729.1">
    <property type="nucleotide sequence ID" value="NZ_LFEJ01000017.1"/>
</dbReference>
<dbReference type="InterPro" id="IPR009385">
    <property type="entry name" value="Plasmid_inh_PsiB"/>
</dbReference>
<dbReference type="AlphaFoldDB" id="A0A0J8VKV5"/>
<dbReference type="Gene3D" id="3.40.50.11880">
    <property type="entry name" value="Plasmid SOS inhibition protein"/>
    <property type="match status" value="1"/>
</dbReference>
<dbReference type="PATRIC" id="fig|1656095.3.peg.3408"/>
<dbReference type="InterPro" id="IPR038131">
    <property type="entry name" value="PsiB-like_sf"/>
</dbReference>
<evidence type="ECO:0000313" key="3">
    <source>
        <dbReference type="Proteomes" id="UP000037315"/>
    </source>
</evidence>